<feature type="region of interest" description="Disordered" evidence="2">
    <location>
        <begin position="1"/>
        <end position="48"/>
    </location>
</feature>
<dbReference type="InterPro" id="IPR001424">
    <property type="entry name" value="SOD_Cu_Zn_dom"/>
</dbReference>
<proteinExistence type="inferred from homology"/>
<dbReference type="InterPro" id="IPR036423">
    <property type="entry name" value="SOD-like_Cu/Zn_dom_sf"/>
</dbReference>
<dbReference type="Pfam" id="PF00080">
    <property type="entry name" value="Sod_Cu"/>
    <property type="match status" value="1"/>
</dbReference>
<dbReference type="OrthoDB" id="2015551at2759"/>
<protein>
    <recommendedName>
        <fullName evidence="1">Superoxide dismutase [Cu-Zn]</fullName>
        <ecNumber evidence="1">1.15.1.1</ecNumber>
    </recommendedName>
</protein>
<dbReference type="EMBL" id="JWZX01001991">
    <property type="protein sequence ID" value="KOO31544.1"/>
    <property type="molecule type" value="Genomic_DNA"/>
</dbReference>
<accession>A0A0M0JYA2</accession>
<dbReference type="InterPro" id="IPR018152">
    <property type="entry name" value="SOD_Cu/Zn_BS"/>
</dbReference>
<sequence length="326" mass="33808">MATGPAAVADADAESLRVQAQVRADAEKRASARAARSPTKTPTKSMGWDKAAQALTPNAQADDVKACSLPGGVKAFIKAAEELSPRKGVESPTKVKGTVSNNTMDNFFCSLYGAVLKALRCDGGLGAKYAICKISPNGKPCGQAALAPSMTPNAKLKNAPKNNVPQFAPAIAARVEGTVKLTPQGSGCLIEYDIVGLAQGAHGFHIHETADFSNGCLSAGGHYNPHGKDHGGLEDENRHVGDLGNIIADRDGRAKGKLFSNLVQLSGKFSVIGRSILVHAEPDDLGHGDNSMASMPGPPRNGFVSKITGNAGPRLACGEIKWPDAP</sequence>
<keyword evidence="1" id="KW-0186">Copper</keyword>
<reference evidence="5" key="1">
    <citation type="journal article" date="2015" name="PLoS Genet.">
        <title>Genome Sequence and Transcriptome Analyses of Chrysochromulina tobin: Metabolic Tools for Enhanced Algal Fitness in the Prominent Order Prymnesiales (Haptophyceae).</title>
        <authorList>
            <person name="Hovde B.T."/>
            <person name="Deodato C.R."/>
            <person name="Hunsperger H.M."/>
            <person name="Ryken S.A."/>
            <person name="Yost W."/>
            <person name="Jha R.K."/>
            <person name="Patterson J."/>
            <person name="Monnat R.J. Jr."/>
            <person name="Barlow S.B."/>
            <person name="Starkenburg S.R."/>
            <person name="Cattolico R.A."/>
        </authorList>
    </citation>
    <scope>NUCLEOTIDE SEQUENCE</scope>
    <source>
        <strain evidence="5">CCMP291</strain>
    </source>
</reference>
<comment type="cofactor">
    <cofactor evidence="1">
        <name>Cu cation</name>
        <dbReference type="ChEBI" id="CHEBI:23378"/>
    </cofactor>
    <text evidence="1">Binds 1 copper ion per subunit.</text>
</comment>
<keyword evidence="1" id="KW-0862">Zinc</keyword>
<keyword evidence="1" id="KW-0479">Metal-binding</keyword>
<organism evidence="4 5">
    <name type="scientific">Chrysochromulina tobinii</name>
    <dbReference type="NCBI Taxonomy" id="1460289"/>
    <lineage>
        <taxon>Eukaryota</taxon>
        <taxon>Haptista</taxon>
        <taxon>Haptophyta</taxon>
        <taxon>Prymnesiophyceae</taxon>
        <taxon>Prymnesiales</taxon>
        <taxon>Chrysochromulinaceae</taxon>
        <taxon>Chrysochromulina</taxon>
    </lineage>
</organism>
<dbReference type="CDD" id="cd00305">
    <property type="entry name" value="Cu-Zn_Superoxide_Dismutase"/>
    <property type="match status" value="1"/>
</dbReference>
<feature type="domain" description="Superoxide dismutase copper/zinc binding" evidence="3">
    <location>
        <begin position="175"/>
        <end position="320"/>
    </location>
</feature>
<dbReference type="EC" id="1.15.1.1" evidence="1"/>
<name>A0A0M0JYA2_9EUKA</name>
<evidence type="ECO:0000256" key="2">
    <source>
        <dbReference type="SAM" id="MobiDB-lite"/>
    </source>
</evidence>
<feature type="compositionally biased region" description="Low complexity" evidence="2">
    <location>
        <begin position="1"/>
        <end position="10"/>
    </location>
</feature>
<evidence type="ECO:0000256" key="1">
    <source>
        <dbReference type="RuleBase" id="RU000393"/>
    </source>
</evidence>
<dbReference type="InterPro" id="IPR024134">
    <property type="entry name" value="SOD_Cu/Zn_/chaperone"/>
</dbReference>
<dbReference type="Gene3D" id="2.60.40.200">
    <property type="entry name" value="Superoxide dismutase, copper/zinc binding domain"/>
    <property type="match status" value="1"/>
</dbReference>
<evidence type="ECO:0000313" key="4">
    <source>
        <dbReference type="EMBL" id="KOO31544.1"/>
    </source>
</evidence>
<dbReference type="PRINTS" id="PR00068">
    <property type="entry name" value="CUZNDISMTASE"/>
</dbReference>
<dbReference type="SUPFAM" id="SSF49329">
    <property type="entry name" value="Cu,Zn superoxide dismutase-like"/>
    <property type="match status" value="1"/>
</dbReference>
<comment type="similarity">
    <text evidence="1">Belongs to the Cu-Zn superoxide dismutase family.</text>
</comment>
<comment type="cofactor">
    <cofactor evidence="1">
        <name>Zn(2+)</name>
        <dbReference type="ChEBI" id="CHEBI:29105"/>
    </cofactor>
    <text evidence="1">Binds 1 zinc ion per subunit.</text>
</comment>
<dbReference type="PANTHER" id="PTHR10003">
    <property type="entry name" value="SUPEROXIDE DISMUTASE CU-ZN -RELATED"/>
    <property type="match status" value="1"/>
</dbReference>
<dbReference type="GO" id="GO:0004784">
    <property type="term" value="F:superoxide dismutase activity"/>
    <property type="evidence" value="ECO:0007669"/>
    <property type="project" value="UniProtKB-EC"/>
</dbReference>
<gene>
    <name evidence="4" type="ORF">Ctob_004494</name>
</gene>
<keyword evidence="1" id="KW-0560">Oxidoreductase</keyword>
<comment type="catalytic activity">
    <reaction evidence="1">
        <text>2 superoxide + 2 H(+) = H2O2 + O2</text>
        <dbReference type="Rhea" id="RHEA:20696"/>
        <dbReference type="ChEBI" id="CHEBI:15378"/>
        <dbReference type="ChEBI" id="CHEBI:15379"/>
        <dbReference type="ChEBI" id="CHEBI:16240"/>
        <dbReference type="ChEBI" id="CHEBI:18421"/>
        <dbReference type="EC" id="1.15.1.1"/>
    </reaction>
</comment>
<keyword evidence="5" id="KW-1185">Reference proteome</keyword>
<dbReference type="PROSITE" id="PS00332">
    <property type="entry name" value="SOD_CU_ZN_2"/>
    <property type="match status" value="1"/>
</dbReference>
<comment type="function">
    <text evidence="1">Destroys radicals which are normally produced within the cells and which are toxic to biological systems.</text>
</comment>
<dbReference type="Proteomes" id="UP000037460">
    <property type="component" value="Unassembled WGS sequence"/>
</dbReference>
<comment type="caution">
    <text evidence="4">The sequence shown here is derived from an EMBL/GenBank/DDBJ whole genome shotgun (WGS) entry which is preliminary data.</text>
</comment>
<dbReference type="GO" id="GO:0005507">
    <property type="term" value="F:copper ion binding"/>
    <property type="evidence" value="ECO:0007669"/>
    <property type="project" value="InterPro"/>
</dbReference>
<evidence type="ECO:0000313" key="5">
    <source>
        <dbReference type="Proteomes" id="UP000037460"/>
    </source>
</evidence>
<dbReference type="AlphaFoldDB" id="A0A0M0JYA2"/>
<evidence type="ECO:0000259" key="3">
    <source>
        <dbReference type="Pfam" id="PF00080"/>
    </source>
</evidence>